<evidence type="ECO:0008006" key="2">
    <source>
        <dbReference type="Google" id="ProtNLM"/>
    </source>
</evidence>
<dbReference type="InterPro" id="IPR007922">
    <property type="entry name" value="DciA-like"/>
</dbReference>
<name>A0A3B0X5E8_9ZZZZ</name>
<gene>
    <name evidence="1" type="ORF">MNBD_GAMMA07-1854</name>
</gene>
<protein>
    <recommendedName>
        <fullName evidence="2">Zn-ribbon-containing, possibly RNA-binding protein and truncated derivatives</fullName>
    </recommendedName>
</protein>
<sequence>MDNISNKISLKLSKKALELQHLNLAVKASLPKDCRDHMEIAAIRDKQLIIVTDSPVWQTRLRMYSQTILEGLHQHTGIKLNRVYLKLTPETRIIEAPAPVYRMLSQENAKLIEQTANSVSDDGLQAALLNLSLKTKPKPYNPKK</sequence>
<organism evidence="1">
    <name type="scientific">hydrothermal vent metagenome</name>
    <dbReference type="NCBI Taxonomy" id="652676"/>
    <lineage>
        <taxon>unclassified sequences</taxon>
        <taxon>metagenomes</taxon>
        <taxon>ecological metagenomes</taxon>
    </lineage>
</organism>
<evidence type="ECO:0000313" key="1">
    <source>
        <dbReference type="EMBL" id="VAW56769.1"/>
    </source>
</evidence>
<accession>A0A3B0X5E8</accession>
<dbReference type="EMBL" id="UOFF01000276">
    <property type="protein sequence ID" value="VAW56769.1"/>
    <property type="molecule type" value="Genomic_DNA"/>
</dbReference>
<reference evidence="1" key="1">
    <citation type="submission" date="2018-06" db="EMBL/GenBank/DDBJ databases">
        <authorList>
            <person name="Zhirakovskaya E."/>
        </authorList>
    </citation>
    <scope>NUCLEOTIDE SEQUENCE</scope>
</reference>
<dbReference type="AlphaFoldDB" id="A0A3B0X5E8"/>
<dbReference type="Pfam" id="PF05258">
    <property type="entry name" value="DciA"/>
    <property type="match status" value="1"/>
</dbReference>
<proteinExistence type="predicted"/>